<proteinExistence type="predicted"/>
<protein>
    <submittedName>
        <fullName evidence="1">Uncharacterized protein</fullName>
    </submittedName>
</protein>
<name>X1B4Z3_9ZZZZ</name>
<gene>
    <name evidence="1" type="ORF">S01H4_48246</name>
</gene>
<organism evidence="1">
    <name type="scientific">marine sediment metagenome</name>
    <dbReference type="NCBI Taxonomy" id="412755"/>
    <lineage>
        <taxon>unclassified sequences</taxon>
        <taxon>metagenomes</taxon>
        <taxon>ecological metagenomes</taxon>
    </lineage>
</organism>
<evidence type="ECO:0000313" key="1">
    <source>
        <dbReference type="EMBL" id="GAG90794.1"/>
    </source>
</evidence>
<reference evidence="1" key="1">
    <citation type="journal article" date="2014" name="Front. Microbiol.">
        <title>High frequency of phylogenetically diverse reductive dehalogenase-homologous genes in deep subseafloor sedimentary metagenomes.</title>
        <authorList>
            <person name="Kawai M."/>
            <person name="Futagami T."/>
            <person name="Toyoda A."/>
            <person name="Takaki Y."/>
            <person name="Nishi S."/>
            <person name="Hori S."/>
            <person name="Arai W."/>
            <person name="Tsubouchi T."/>
            <person name="Morono Y."/>
            <person name="Uchiyama I."/>
            <person name="Ito T."/>
            <person name="Fujiyama A."/>
            <person name="Inagaki F."/>
            <person name="Takami H."/>
        </authorList>
    </citation>
    <scope>NUCLEOTIDE SEQUENCE</scope>
    <source>
        <strain evidence="1">Expedition CK06-06</strain>
    </source>
</reference>
<sequence>FANDNVCPTCGVNCIVDEFEGLAYCSPCGEMYHADIDFSF</sequence>
<dbReference type="EMBL" id="BART01027179">
    <property type="protein sequence ID" value="GAG90794.1"/>
    <property type="molecule type" value="Genomic_DNA"/>
</dbReference>
<dbReference type="AlphaFoldDB" id="X1B4Z3"/>
<feature type="non-terminal residue" evidence="1">
    <location>
        <position position="1"/>
    </location>
</feature>
<comment type="caution">
    <text evidence="1">The sequence shown here is derived from an EMBL/GenBank/DDBJ whole genome shotgun (WGS) entry which is preliminary data.</text>
</comment>
<accession>X1B4Z3</accession>